<dbReference type="InterPro" id="IPR036388">
    <property type="entry name" value="WH-like_DNA-bd_sf"/>
</dbReference>
<evidence type="ECO:0000256" key="3">
    <source>
        <dbReference type="ARBA" id="ARBA00023125"/>
    </source>
</evidence>
<keyword evidence="5" id="KW-0804">Transcription</keyword>
<comment type="similarity">
    <text evidence="1">Belongs to the LysR transcriptional regulatory family.</text>
</comment>
<dbReference type="AlphaFoldDB" id="A0A9X4M8E8"/>
<proteinExistence type="inferred from homology"/>
<dbReference type="InterPro" id="IPR005119">
    <property type="entry name" value="LysR_subst-bd"/>
</dbReference>
<evidence type="ECO:0000256" key="1">
    <source>
        <dbReference type="ARBA" id="ARBA00009437"/>
    </source>
</evidence>
<dbReference type="Gene3D" id="1.10.10.10">
    <property type="entry name" value="Winged helix-like DNA-binding domain superfamily/Winged helix DNA-binding domain"/>
    <property type="match status" value="1"/>
</dbReference>
<dbReference type="SUPFAM" id="SSF53850">
    <property type="entry name" value="Periplasmic binding protein-like II"/>
    <property type="match status" value="1"/>
</dbReference>
<dbReference type="Pfam" id="PF03466">
    <property type="entry name" value="LysR_substrate"/>
    <property type="match status" value="1"/>
</dbReference>
<evidence type="ECO:0000256" key="2">
    <source>
        <dbReference type="ARBA" id="ARBA00023015"/>
    </source>
</evidence>
<dbReference type="InterPro" id="IPR036390">
    <property type="entry name" value="WH_DNA-bd_sf"/>
</dbReference>
<evidence type="ECO:0000259" key="6">
    <source>
        <dbReference type="PROSITE" id="PS50931"/>
    </source>
</evidence>
<evidence type="ECO:0000313" key="7">
    <source>
        <dbReference type="EMBL" id="MDG3016111.1"/>
    </source>
</evidence>
<evidence type="ECO:0000256" key="4">
    <source>
        <dbReference type="ARBA" id="ARBA00023159"/>
    </source>
</evidence>
<sequence length="293" mass="32138">MDFRQLRYFLAVGEELSFSRAAEKCFISQSAISHQIARLEQELGAQLFERSTRQVKLTPAGGRLVPVAQQALSLEATAYSVVRDPRNRVRISANMSFAAQSLEAIARVRDRHPNVDIEFVIQAFTDRIDAIATGDADIALVRGGVDRPGLQTIDLGVDELMIVTSRQHPLSAFDTVELADLAPYPLLLPPRHNQVLIHSVIEDAFVEVGRKVLLGPPIASNHTATLDVLTNPRAWTALYSSTAAETPRAGLCIMREKDNRLRIPVSGVIRSGAGESRVLTELVAALRQSMVLD</sequence>
<dbReference type="PRINTS" id="PR00039">
    <property type="entry name" value="HTHLYSR"/>
</dbReference>
<accession>A0A9X4M8E8</accession>
<dbReference type="GO" id="GO:0003700">
    <property type="term" value="F:DNA-binding transcription factor activity"/>
    <property type="evidence" value="ECO:0007669"/>
    <property type="project" value="InterPro"/>
</dbReference>
<keyword evidence="8" id="KW-1185">Reference proteome</keyword>
<dbReference type="GO" id="GO:0003677">
    <property type="term" value="F:DNA binding"/>
    <property type="evidence" value="ECO:0007669"/>
    <property type="project" value="UniProtKB-KW"/>
</dbReference>
<dbReference type="FunFam" id="1.10.10.10:FF:000001">
    <property type="entry name" value="LysR family transcriptional regulator"/>
    <property type="match status" value="1"/>
</dbReference>
<keyword evidence="2" id="KW-0805">Transcription regulation</keyword>
<dbReference type="Gene3D" id="3.40.190.290">
    <property type="match status" value="1"/>
</dbReference>
<organism evidence="7 8">
    <name type="scientific">Speluncibacter jeojiensis</name>
    <dbReference type="NCBI Taxonomy" id="2710754"/>
    <lineage>
        <taxon>Bacteria</taxon>
        <taxon>Bacillati</taxon>
        <taxon>Actinomycetota</taxon>
        <taxon>Actinomycetes</taxon>
        <taxon>Mycobacteriales</taxon>
        <taxon>Speluncibacteraceae</taxon>
        <taxon>Speluncibacter</taxon>
    </lineage>
</organism>
<dbReference type="SUPFAM" id="SSF46785">
    <property type="entry name" value="Winged helix' DNA-binding domain"/>
    <property type="match status" value="1"/>
</dbReference>
<reference evidence="7" key="1">
    <citation type="submission" date="2022-08" db="EMBL/GenBank/DDBJ databases">
        <title>Genome analysis of Corynebacteriales strain.</title>
        <authorList>
            <person name="Lee S.D."/>
        </authorList>
    </citation>
    <scope>NUCLEOTIDE SEQUENCE</scope>
    <source>
        <strain evidence="7">D3-21</strain>
    </source>
</reference>
<dbReference type="Proteomes" id="UP001152755">
    <property type="component" value="Unassembled WGS sequence"/>
</dbReference>
<dbReference type="EMBL" id="JANRHA010000011">
    <property type="protein sequence ID" value="MDG3016111.1"/>
    <property type="molecule type" value="Genomic_DNA"/>
</dbReference>
<protein>
    <submittedName>
        <fullName evidence="7">LysR family transcriptional regulator</fullName>
    </submittedName>
</protein>
<keyword evidence="4" id="KW-0010">Activator</keyword>
<gene>
    <name evidence="7" type="ORF">NVS88_16250</name>
</gene>
<dbReference type="PANTHER" id="PTHR30346:SF0">
    <property type="entry name" value="HCA OPERON TRANSCRIPTIONAL ACTIVATOR HCAR"/>
    <property type="match status" value="1"/>
</dbReference>
<keyword evidence="3" id="KW-0238">DNA-binding</keyword>
<dbReference type="PROSITE" id="PS50931">
    <property type="entry name" value="HTH_LYSR"/>
    <property type="match status" value="1"/>
</dbReference>
<feature type="domain" description="HTH lysR-type" evidence="6">
    <location>
        <begin position="1"/>
        <end position="58"/>
    </location>
</feature>
<comment type="caution">
    <text evidence="7">The sequence shown here is derived from an EMBL/GenBank/DDBJ whole genome shotgun (WGS) entry which is preliminary data.</text>
</comment>
<dbReference type="GO" id="GO:0032993">
    <property type="term" value="C:protein-DNA complex"/>
    <property type="evidence" value="ECO:0007669"/>
    <property type="project" value="TreeGrafter"/>
</dbReference>
<dbReference type="RefSeq" id="WP_277830179.1">
    <property type="nucleotide sequence ID" value="NZ_JAAIVF010000001.1"/>
</dbReference>
<dbReference type="InterPro" id="IPR000847">
    <property type="entry name" value="LysR_HTH_N"/>
</dbReference>
<dbReference type="PANTHER" id="PTHR30346">
    <property type="entry name" value="TRANSCRIPTIONAL DUAL REGULATOR HCAR-RELATED"/>
    <property type="match status" value="1"/>
</dbReference>
<evidence type="ECO:0000313" key="8">
    <source>
        <dbReference type="Proteomes" id="UP001152755"/>
    </source>
</evidence>
<name>A0A9X4M8E8_9ACTN</name>
<dbReference type="Pfam" id="PF00126">
    <property type="entry name" value="HTH_1"/>
    <property type="match status" value="1"/>
</dbReference>
<evidence type="ECO:0000256" key="5">
    <source>
        <dbReference type="ARBA" id="ARBA00023163"/>
    </source>
</evidence>